<keyword evidence="1" id="KW-1133">Transmembrane helix</keyword>
<keyword evidence="1" id="KW-0472">Membrane</keyword>
<feature type="transmembrane region" description="Helical" evidence="1">
    <location>
        <begin position="325"/>
        <end position="341"/>
    </location>
</feature>
<feature type="transmembrane region" description="Helical" evidence="1">
    <location>
        <begin position="167"/>
        <end position="198"/>
    </location>
</feature>
<dbReference type="RefSeq" id="WP_126546230.1">
    <property type="nucleotide sequence ID" value="NZ_RXRX01000016.1"/>
</dbReference>
<dbReference type="InterPro" id="IPR049458">
    <property type="entry name" value="EpsG-like"/>
</dbReference>
<feature type="transmembrane region" description="Helical" evidence="1">
    <location>
        <begin position="12"/>
        <end position="30"/>
    </location>
</feature>
<gene>
    <name evidence="2" type="ORF">EKN94_20150</name>
</gene>
<keyword evidence="1" id="KW-0812">Transmembrane</keyword>
<protein>
    <recommendedName>
        <fullName evidence="4">EpsG family protein</fullName>
    </recommendedName>
</protein>
<feature type="transmembrane region" description="Helical" evidence="1">
    <location>
        <begin position="353"/>
        <end position="371"/>
    </location>
</feature>
<dbReference type="Pfam" id="PF14897">
    <property type="entry name" value="EpsG"/>
    <property type="match status" value="1"/>
</dbReference>
<feature type="transmembrane region" description="Helical" evidence="1">
    <location>
        <begin position="100"/>
        <end position="120"/>
    </location>
</feature>
<evidence type="ECO:0008006" key="4">
    <source>
        <dbReference type="Google" id="ProtNLM"/>
    </source>
</evidence>
<dbReference type="Proteomes" id="UP000278241">
    <property type="component" value="Unassembled WGS sequence"/>
</dbReference>
<name>A0ABY0AMV7_9ENTR</name>
<comment type="caution">
    <text evidence="2">The sequence shown here is derived from an EMBL/GenBank/DDBJ whole genome shotgun (WGS) entry which is preliminary data.</text>
</comment>
<feature type="transmembrane region" description="Helical" evidence="1">
    <location>
        <begin position="263"/>
        <end position="280"/>
    </location>
</feature>
<feature type="transmembrane region" description="Helical" evidence="1">
    <location>
        <begin position="228"/>
        <end position="243"/>
    </location>
</feature>
<keyword evidence="3" id="KW-1185">Reference proteome</keyword>
<feature type="transmembrane region" description="Helical" evidence="1">
    <location>
        <begin position="74"/>
        <end position="93"/>
    </location>
</feature>
<dbReference type="EMBL" id="RXRX01000016">
    <property type="protein sequence ID" value="RTN19545.1"/>
    <property type="molecule type" value="Genomic_DNA"/>
</dbReference>
<accession>A0ABY0AMV7</accession>
<reference evidence="2 3" key="1">
    <citation type="submission" date="2018-12" db="EMBL/GenBank/DDBJ databases">
        <title>The Batch Genome Submission of Enterobacter spp. strains.</title>
        <authorList>
            <person name="Wei L."/>
            <person name="Wu W."/>
            <person name="Lin J."/>
            <person name="Zhang X."/>
            <person name="Feng Y."/>
            <person name="Zong Z."/>
        </authorList>
    </citation>
    <scope>NUCLEOTIDE SEQUENCE [LARGE SCALE GENOMIC DNA]</scope>
    <source>
        <strain evidence="2 3">WCHEM090044</strain>
    </source>
</reference>
<evidence type="ECO:0000313" key="2">
    <source>
        <dbReference type="EMBL" id="RTN19545.1"/>
    </source>
</evidence>
<proteinExistence type="predicted"/>
<sequence length="381" mass="44043">MPVFLSNIPALLYFGSFIISILLATAIYLYGNKKQDVVFLLIVFTIAVFFHGLRAPKATDLEVYYENFKSLTSFAEFAWGYSFYIVYYLISFFTSDIEGFVFGSSCILLFFFLLAILLIVNGQCKSLVFLIFILSPSFTDMAFNTLRQGMAIPFLVLSIYYLYYKKILLSLSLIIISAGFHWNAPLIYIFAVLSLFIYKKNLKYFPSLLIIMAIVSVYYNLDLARQALKLFSFSNAIGVALQAKMDAYLNAGIDGLNYYELDIPRRIFSIMELIFYILVLRQFSMKGAKDFTHTRYNVENYMFICFLISCLYSISLISMTWYFRNFYWALGIAPFLLGVFLSKPELYLVKYKINFVLLIIIIIAISIITTWRSGVMQMSYS</sequence>
<evidence type="ECO:0000256" key="1">
    <source>
        <dbReference type="SAM" id="Phobius"/>
    </source>
</evidence>
<feature type="transmembrane region" description="Helical" evidence="1">
    <location>
        <begin position="301"/>
        <end position="319"/>
    </location>
</feature>
<feature type="transmembrane region" description="Helical" evidence="1">
    <location>
        <begin position="37"/>
        <end position="54"/>
    </location>
</feature>
<evidence type="ECO:0000313" key="3">
    <source>
        <dbReference type="Proteomes" id="UP000278241"/>
    </source>
</evidence>
<feature type="transmembrane region" description="Helical" evidence="1">
    <location>
        <begin position="204"/>
        <end position="221"/>
    </location>
</feature>
<organism evidence="2 3">
    <name type="scientific">Enterobacter quasimori</name>
    <dbReference type="NCBI Taxonomy" id="2838947"/>
    <lineage>
        <taxon>Bacteria</taxon>
        <taxon>Pseudomonadati</taxon>
        <taxon>Pseudomonadota</taxon>
        <taxon>Gammaproteobacteria</taxon>
        <taxon>Enterobacterales</taxon>
        <taxon>Enterobacteriaceae</taxon>
        <taxon>Enterobacter</taxon>
    </lineage>
</organism>